<dbReference type="Gene3D" id="3.20.20.70">
    <property type="entry name" value="Aldolase class I"/>
    <property type="match status" value="1"/>
</dbReference>
<dbReference type="InterPro" id="IPR004352">
    <property type="entry name" value="GH114_TIM-barrel"/>
</dbReference>
<proteinExistence type="predicted"/>
<accession>A0AAN7TBZ1</accession>
<gene>
    <name evidence="4" type="ORF">LTR62_007075</name>
</gene>
<evidence type="ECO:0000256" key="2">
    <source>
        <dbReference type="ARBA" id="ARBA00012755"/>
    </source>
</evidence>
<dbReference type="PANTHER" id="PTHR35273:SF2">
    <property type="entry name" value="ALPHA-GALACTOSIDASE"/>
    <property type="match status" value="1"/>
</dbReference>
<sequence>MHIKKPSSPSWQPAPRTTWNYVLSHRVHLYHPTIDSAQVWIVDLFDTTAEDVATLHARGKKVVAYFSAGSYENWRPDATASAASDLGGGLEGWEGEKWLDVRRARVREIMRKRIELAAEKEFDGIDPDNIDAYDNVIGLSLTKQDAIDYLLWLATEAHSRGLSIGLKNGGDIAEKVVGRVQWCVQEQCVQYGDEAEYEMFIEQGKPVFHVEYPKGEDAGSESQNDEQDFTGEKLEKIVRAREMGFSSIVKNVRLDQWVQYV</sequence>
<feature type="domain" description="Glycoside-hydrolase family GH114 TIM-barrel" evidence="3">
    <location>
        <begin position="18"/>
        <end position="257"/>
    </location>
</feature>
<dbReference type="Pfam" id="PF03537">
    <property type="entry name" value="Glyco_hydro_114"/>
    <property type="match status" value="1"/>
</dbReference>
<evidence type="ECO:0000259" key="3">
    <source>
        <dbReference type="Pfam" id="PF03537"/>
    </source>
</evidence>
<comment type="catalytic activity">
    <reaction evidence="1">
        <text>Hydrolysis of terminal, non-reducing alpha-D-galactose residues in alpha-D-galactosides, including galactose oligosaccharides, galactomannans and galactolipids.</text>
        <dbReference type="EC" id="3.2.1.22"/>
    </reaction>
</comment>
<dbReference type="InterPro" id="IPR017853">
    <property type="entry name" value="GH"/>
</dbReference>
<dbReference type="Proteomes" id="UP001310890">
    <property type="component" value="Unassembled WGS sequence"/>
</dbReference>
<dbReference type="EC" id="3.2.1.22" evidence="2"/>
<evidence type="ECO:0000313" key="4">
    <source>
        <dbReference type="EMBL" id="KAK5109409.1"/>
    </source>
</evidence>
<evidence type="ECO:0000313" key="5">
    <source>
        <dbReference type="Proteomes" id="UP001310890"/>
    </source>
</evidence>
<comment type="caution">
    <text evidence="4">The sequence shown here is derived from an EMBL/GenBank/DDBJ whole genome shotgun (WGS) entry which is preliminary data.</text>
</comment>
<evidence type="ECO:0000256" key="1">
    <source>
        <dbReference type="ARBA" id="ARBA00001255"/>
    </source>
</evidence>
<dbReference type="GO" id="GO:0004557">
    <property type="term" value="F:alpha-galactosidase activity"/>
    <property type="evidence" value="ECO:0007669"/>
    <property type="project" value="UniProtKB-EC"/>
</dbReference>
<name>A0AAN7TBZ1_9PEZI</name>
<reference evidence="4" key="1">
    <citation type="submission" date="2023-08" db="EMBL/GenBank/DDBJ databases">
        <title>Black Yeasts Isolated from many extreme environments.</title>
        <authorList>
            <person name="Coleine C."/>
            <person name="Stajich J.E."/>
            <person name="Selbmann L."/>
        </authorList>
    </citation>
    <scope>NUCLEOTIDE SEQUENCE</scope>
    <source>
        <strain evidence="4">CCFEE 5401</strain>
    </source>
</reference>
<organism evidence="4 5">
    <name type="scientific">Meristemomyces frigidus</name>
    <dbReference type="NCBI Taxonomy" id="1508187"/>
    <lineage>
        <taxon>Eukaryota</taxon>
        <taxon>Fungi</taxon>
        <taxon>Dikarya</taxon>
        <taxon>Ascomycota</taxon>
        <taxon>Pezizomycotina</taxon>
        <taxon>Dothideomycetes</taxon>
        <taxon>Dothideomycetidae</taxon>
        <taxon>Mycosphaerellales</taxon>
        <taxon>Teratosphaeriaceae</taxon>
        <taxon>Meristemomyces</taxon>
    </lineage>
</organism>
<dbReference type="PANTHER" id="PTHR35273">
    <property type="entry name" value="ALPHA-1,4 POLYGALACTOSAMINIDASE, PUTATIVE (AFU_ORTHOLOGUE AFUA_3G07890)-RELATED"/>
    <property type="match status" value="1"/>
</dbReference>
<protein>
    <recommendedName>
        <fullName evidence="2">alpha-galactosidase</fullName>
        <ecNumber evidence="2">3.2.1.22</ecNumber>
    </recommendedName>
</protein>
<dbReference type="SUPFAM" id="SSF51445">
    <property type="entry name" value="(Trans)glycosidases"/>
    <property type="match status" value="1"/>
</dbReference>
<dbReference type="EMBL" id="JAVRRL010000065">
    <property type="protein sequence ID" value="KAK5109409.1"/>
    <property type="molecule type" value="Genomic_DNA"/>
</dbReference>
<dbReference type="InterPro" id="IPR013785">
    <property type="entry name" value="Aldolase_TIM"/>
</dbReference>
<dbReference type="AlphaFoldDB" id="A0AAN7TBZ1"/>